<dbReference type="Proteomes" id="UP000727407">
    <property type="component" value="Unassembled WGS sequence"/>
</dbReference>
<evidence type="ECO:0000313" key="2">
    <source>
        <dbReference type="Proteomes" id="UP000727407"/>
    </source>
</evidence>
<protein>
    <submittedName>
        <fullName evidence="1">ERAD-associated E3 ubiquitin-protein ligase HRD1</fullName>
    </submittedName>
</protein>
<name>A0A8J4UET4_CLAMG</name>
<comment type="caution">
    <text evidence="1">The sequence shown here is derived from an EMBL/GenBank/DDBJ whole genome shotgun (WGS) entry which is preliminary data.</text>
</comment>
<proteinExistence type="predicted"/>
<organism evidence="1 2">
    <name type="scientific">Clarias magur</name>
    <name type="common">Asian catfish</name>
    <name type="synonym">Macropteronotus magur</name>
    <dbReference type="NCBI Taxonomy" id="1594786"/>
    <lineage>
        <taxon>Eukaryota</taxon>
        <taxon>Metazoa</taxon>
        <taxon>Chordata</taxon>
        <taxon>Craniata</taxon>
        <taxon>Vertebrata</taxon>
        <taxon>Euteleostomi</taxon>
        <taxon>Actinopterygii</taxon>
        <taxon>Neopterygii</taxon>
        <taxon>Teleostei</taxon>
        <taxon>Ostariophysi</taxon>
        <taxon>Siluriformes</taxon>
        <taxon>Clariidae</taxon>
        <taxon>Clarias</taxon>
    </lineage>
</organism>
<accession>A0A8J4UET4</accession>
<dbReference type="AlphaFoldDB" id="A0A8J4UET4"/>
<evidence type="ECO:0000313" key="1">
    <source>
        <dbReference type="EMBL" id="KAF5908113.1"/>
    </source>
</evidence>
<keyword evidence="2" id="KW-1185">Reference proteome</keyword>
<sequence length="69" mass="7734">VTSGVQKTNERKDPGMCKAASSCTQVAQHTDDEQLDDEVWIVWSRFGSGVQLWKKWTTALVSLVIPEIQ</sequence>
<gene>
    <name evidence="1" type="primary">hrd1</name>
    <name evidence="1" type="ORF">DAT39_002151</name>
</gene>
<feature type="non-terminal residue" evidence="1">
    <location>
        <position position="69"/>
    </location>
</feature>
<reference evidence="1" key="1">
    <citation type="submission" date="2020-07" db="EMBL/GenBank/DDBJ databases">
        <title>Clarias magur genome sequencing, assembly and annotation.</title>
        <authorList>
            <person name="Kushwaha B."/>
            <person name="Kumar R."/>
            <person name="Das P."/>
            <person name="Joshi C.G."/>
            <person name="Kumar D."/>
            <person name="Nagpure N.S."/>
            <person name="Pandey M."/>
            <person name="Agarwal S."/>
            <person name="Srivastava S."/>
            <person name="Singh M."/>
            <person name="Sahoo L."/>
            <person name="Jayasankar P."/>
            <person name="Meher P.K."/>
            <person name="Koringa P.G."/>
            <person name="Iquebal M.A."/>
            <person name="Das S.P."/>
            <person name="Bit A."/>
            <person name="Patnaik S."/>
            <person name="Patel N."/>
            <person name="Shah T.M."/>
            <person name="Hinsu A."/>
            <person name="Jena J.K."/>
        </authorList>
    </citation>
    <scope>NUCLEOTIDE SEQUENCE</scope>
    <source>
        <strain evidence="1">CIFAMagur01</strain>
        <tissue evidence="1">Testis</tissue>
    </source>
</reference>
<feature type="non-terminal residue" evidence="1">
    <location>
        <position position="1"/>
    </location>
</feature>
<dbReference type="EMBL" id="QNUK01000015">
    <property type="protein sequence ID" value="KAF5908113.1"/>
    <property type="molecule type" value="Genomic_DNA"/>
</dbReference>